<evidence type="ECO:0000313" key="1">
    <source>
        <dbReference type="EMBL" id="MPC13691.1"/>
    </source>
</evidence>
<gene>
    <name evidence="1" type="ORF">E2C01_006435</name>
</gene>
<dbReference type="AlphaFoldDB" id="A0A5B7CXW0"/>
<comment type="caution">
    <text evidence="1">The sequence shown here is derived from an EMBL/GenBank/DDBJ whole genome shotgun (WGS) entry which is preliminary data.</text>
</comment>
<organism evidence="1 2">
    <name type="scientific">Portunus trituberculatus</name>
    <name type="common">Swimming crab</name>
    <name type="synonym">Neptunus trituberculatus</name>
    <dbReference type="NCBI Taxonomy" id="210409"/>
    <lineage>
        <taxon>Eukaryota</taxon>
        <taxon>Metazoa</taxon>
        <taxon>Ecdysozoa</taxon>
        <taxon>Arthropoda</taxon>
        <taxon>Crustacea</taxon>
        <taxon>Multicrustacea</taxon>
        <taxon>Malacostraca</taxon>
        <taxon>Eumalacostraca</taxon>
        <taxon>Eucarida</taxon>
        <taxon>Decapoda</taxon>
        <taxon>Pleocyemata</taxon>
        <taxon>Brachyura</taxon>
        <taxon>Eubrachyura</taxon>
        <taxon>Portunoidea</taxon>
        <taxon>Portunidae</taxon>
        <taxon>Portuninae</taxon>
        <taxon>Portunus</taxon>
    </lineage>
</organism>
<name>A0A5B7CXW0_PORTR</name>
<proteinExistence type="predicted"/>
<dbReference type="EMBL" id="VSRR010000299">
    <property type="protein sequence ID" value="MPC13691.1"/>
    <property type="molecule type" value="Genomic_DNA"/>
</dbReference>
<reference evidence="1 2" key="1">
    <citation type="submission" date="2019-05" db="EMBL/GenBank/DDBJ databases">
        <title>Another draft genome of Portunus trituberculatus and its Hox gene families provides insights of decapod evolution.</title>
        <authorList>
            <person name="Jeong J.-H."/>
            <person name="Song I."/>
            <person name="Kim S."/>
            <person name="Choi T."/>
            <person name="Kim D."/>
            <person name="Ryu S."/>
            <person name="Kim W."/>
        </authorList>
    </citation>
    <scope>NUCLEOTIDE SEQUENCE [LARGE SCALE GENOMIC DNA]</scope>
    <source>
        <tissue evidence="1">Muscle</tissue>
    </source>
</reference>
<dbReference type="Proteomes" id="UP000324222">
    <property type="component" value="Unassembled WGS sequence"/>
</dbReference>
<sequence>MDKILMRQEYRATLVRQDMTEEVKEERVVVKQQCEGRTGVAKSKVDSRPCPEVVDTGETKTVVGEEVVVVQDLSLCQTSSCVA</sequence>
<evidence type="ECO:0000313" key="2">
    <source>
        <dbReference type="Proteomes" id="UP000324222"/>
    </source>
</evidence>
<protein>
    <submittedName>
        <fullName evidence="1">Uncharacterized protein</fullName>
    </submittedName>
</protein>
<keyword evidence="2" id="KW-1185">Reference proteome</keyword>
<accession>A0A5B7CXW0</accession>